<dbReference type="STRING" id="57577.A0A2K3LXA6"/>
<keyword evidence="1" id="KW-0269">Exonuclease</keyword>
<dbReference type="GO" id="GO:0004527">
    <property type="term" value="F:exonuclease activity"/>
    <property type="evidence" value="ECO:0007669"/>
    <property type="project" value="UniProtKB-KW"/>
</dbReference>
<proteinExistence type="predicted"/>
<keyword evidence="1" id="KW-0378">Hydrolase</keyword>
<dbReference type="Gene3D" id="3.60.10.10">
    <property type="entry name" value="Endonuclease/exonuclease/phosphatase"/>
    <property type="match status" value="1"/>
</dbReference>
<keyword evidence="1" id="KW-0540">Nuclease</keyword>
<name>A0A2K3LXA6_TRIPR</name>
<evidence type="ECO:0000313" key="1">
    <source>
        <dbReference type="EMBL" id="PNX83153.1"/>
    </source>
</evidence>
<dbReference type="PANTHER" id="PTHR33710:SF77">
    <property type="entry name" value="DNASE I-LIKE SUPERFAMILY PROTEIN"/>
    <property type="match status" value="1"/>
</dbReference>
<dbReference type="Proteomes" id="UP000236291">
    <property type="component" value="Unassembled WGS sequence"/>
</dbReference>
<comment type="caution">
    <text evidence="1">The sequence shown here is derived from an EMBL/GenBank/DDBJ whole genome shotgun (WGS) entry which is preliminary data.</text>
</comment>
<evidence type="ECO:0000313" key="2">
    <source>
        <dbReference type="Proteomes" id="UP000236291"/>
    </source>
</evidence>
<reference evidence="1 2" key="1">
    <citation type="journal article" date="2014" name="Am. J. Bot.">
        <title>Genome assembly and annotation for red clover (Trifolium pratense; Fabaceae).</title>
        <authorList>
            <person name="Istvanek J."/>
            <person name="Jaros M."/>
            <person name="Krenek A."/>
            <person name="Repkova J."/>
        </authorList>
    </citation>
    <scope>NUCLEOTIDE SEQUENCE [LARGE SCALE GENOMIC DNA]</scope>
    <source>
        <strain evidence="2">cv. Tatra</strain>
        <tissue evidence="1">Young leaves</tissue>
    </source>
</reference>
<dbReference type="SUPFAM" id="SSF56219">
    <property type="entry name" value="DNase I-like"/>
    <property type="match status" value="1"/>
</dbReference>
<protein>
    <submittedName>
        <fullName evidence="1">Endonuclease/exonuclease/phosphatase family protein</fullName>
    </submittedName>
</protein>
<dbReference type="GO" id="GO:0004519">
    <property type="term" value="F:endonuclease activity"/>
    <property type="evidence" value="ECO:0007669"/>
    <property type="project" value="UniProtKB-KW"/>
</dbReference>
<sequence length="211" mass="24589">MPGQTDNEKMHTSELRVSTYSPVLEPVQNCELEQHTTVSAASDSWEENMIIMEDHNEAEAVYASTSYLTRRKLWADLTRLQADFIRPWVFVGDFNAVLGAHEKWGKRLPPKISCDDFLLWTNANQLSHLNTIGVQFTWSNGRADNDYVALRLDRAICNSLFALYRHCSDHHPWLVSQELSETQHPTPFRFFKTWTSQEDCERVVKEEWNKQ</sequence>
<reference evidence="1 2" key="2">
    <citation type="journal article" date="2017" name="Front. Plant Sci.">
        <title>Gene Classification and Mining of Molecular Markers Useful in Red Clover (Trifolium pratense) Breeding.</title>
        <authorList>
            <person name="Istvanek J."/>
            <person name="Dluhosova J."/>
            <person name="Dluhos P."/>
            <person name="Patkova L."/>
            <person name="Nedelnik J."/>
            <person name="Repkova J."/>
        </authorList>
    </citation>
    <scope>NUCLEOTIDE SEQUENCE [LARGE SCALE GENOMIC DNA]</scope>
    <source>
        <strain evidence="2">cv. Tatra</strain>
        <tissue evidence="1">Young leaves</tissue>
    </source>
</reference>
<keyword evidence="1" id="KW-0255">Endonuclease</keyword>
<dbReference type="InterPro" id="IPR036691">
    <property type="entry name" value="Endo/exonu/phosph_ase_sf"/>
</dbReference>
<dbReference type="AlphaFoldDB" id="A0A2K3LXA6"/>
<feature type="non-terminal residue" evidence="1">
    <location>
        <position position="211"/>
    </location>
</feature>
<gene>
    <name evidence="1" type="ORF">L195_g039191</name>
</gene>
<organism evidence="1 2">
    <name type="scientific">Trifolium pratense</name>
    <name type="common">Red clover</name>
    <dbReference type="NCBI Taxonomy" id="57577"/>
    <lineage>
        <taxon>Eukaryota</taxon>
        <taxon>Viridiplantae</taxon>
        <taxon>Streptophyta</taxon>
        <taxon>Embryophyta</taxon>
        <taxon>Tracheophyta</taxon>
        <taxon>Spermatophyta</taxon>
        <taxon>Magnoliopsida</taxon>
        <taxon>eudicotyledons</taxon>
        <taxon>Gunneridae</taxon>
        <taxon>Pentapetalae</taxon>
        <taxon>rosids</taxon>
        <taxon>fabids</taxon>
        <taxon>Fabales</taxon>
        <taxon>Fabaceae</taxon>
        <taxon>Papilionoideae</taxon>
        <taxon>50 kb inversion clade</taxon>
        <taxon>NPAAA clade</taxon>
        <taxon>Hologalegina</taxon>
        <taxon>IRL clade</taxon>
        <taxon>Trifolieae</taxon>
        <taxon>Trifolium</taxon>
    </lineage>
</organism>
<dbReference type="EMBL" id="ASHM01043486">
    <property type="protein sequence ID" value="PNX83153.1"/>
    <property type="molecule type" value="Genomic_DNA"/>
</dbReference>
<accession>A0A2K3LXA6</accession>
<dbReference type="PANTHER" id="PTHR33710">
    <property type="entry name" value="BNAC02G09200D PROTEIN"/>
    <property type="match status" value="1"/>
</dbReference>